<protein>
    <submittedName>
        <fullName evidence="1">Uncharacterized protein</fullName>
    </submittedName>
</protein>
<dbReference type="InterPro" id="IPR046670">
    <property type="entry name" value="DUF6540"/>
</dbReference>
<keyword evidence="2" id="KW-1185">Reference proteome</keyword>
<dbReference type="RefSeq" id="XP_058312763.1">
    <property type="nucleotide sequence ID" value="XM_058447352.1"/>
</dbReference>
<dbReference type="GeneID" id="83174652"/>
<dbReference type="Pfam" id="PF20174">
    <property type="entry name" value="DUF6540"/>
    <property type="match status" value="1"/>
</dbReference>
<evidence type="ECO:0000313" key="1">
    <source>
        <dbReference type="EMBL" id="KAJ5218190.1"/>
    </source>
</evidence>
<organism evidence="1 2">
    <name type="scientific">Penicillium cinerascens</name>
    <dbReference type="NCBI Taxonomy" id="70096"/>
    <lineage>
        <taxon>Eukaryota</taxon>
        <taxon>Fungi</taxon>
        <taxon>Dikarya</taxon>
        <taxon>Ascomycota</taxon>
        <taxon>Pezizomycotina</taxon>
        <taxon>Eurotiomycetes</taxon>
        <taxon>Eurotiomycetidae</taxon>
        <taxon>Eurotiales</taxon>
        <taxon>Aspergillaceae</taxon>
        <taxon>Penicillium</taxon>
    </lineage>
</organism>
<comment type="caution">
    <text evidence="1">The sequence shown here is derived from an EMBL/GenBank/DDBJ whole genome shotgun (WGS) entry which is preliminary data.</text>
</comment>
<dbReference type="Proteomes" id="UP001150904">
    <property type="component" value="Unassembled WGS sequence"/>
</dbReference>
<dbReference type="AlphaFoldDB" id="A0A9W9NE26"/>
<accession>A0A9W9NE26</accession>
<gene>
    <name evidence="1" type="ORF">N7498_000289</name>
</gene>
<name>A0A9W9NE26_9EURO</name>
<dbReference type="EMBL" id="JAPQKR010000004">
    <property type="protein sequence ID" value="KAJ5218190.1"/>
    <property type="molecule type" value="Genomic_DNA"/>
</dbReference>
<dbReference type="OrthoDB" id="1658288at2759"/>
<reference evidence="1" key="2">
    <citation type="journal article" date="2023" name="IMA Fungus">
        <title>Comparative genomic study of the Penicillium genus elucidates a diverse pangenome and 15 lateral gene transfer events.</title>
        <authorList>
            <person name="Petersen C."/>
            <person name="Sorensen T."/>
            <person name="Nielsen M.R."/>
            <person name="Sondergaard T.E."/>
            <person name="Sorensen J.L."/>
            <person name="Fitzpatrick D.A."/>
            <person name="Frisvad J.C."/>
            <person name="Nielsen K.L."/>
        </authorList>
    </citation>
    <scope>NUCLEOTIDE SEQUENCE</scope>
    <source>
        <strain evidence="1">IBT 15544</strain>
    </source>
</reference>
<sequence>MSSRAIYLIASRNAEAQRAHFAIFVPAAGQTDRGTLIQAVGAPMTGYILEFKRNYSPREDSTEKYAMIEIGHVESENIVDSTSTVKCSDGVPKGNLEIAASQIPTPGISDNFLAPVNDMTNKRCQEWTMEYIRHLVSKHLIEAEAIRTVQSRRDSPTHGIRLQPTIPR</sequence>
<evidence type="ECO:0000313" key="2">
    <source>
        <dbReference type="Proteomes" id="UP001150904"/>
    </source>
</evidence>
<reference evidence="1" key="1">
    <citation type="submission" date="2022-12" db="EMBL/GenBank/DDBJ databases">
        <authorList>
            <person name="Petersen C."/>
        </authorList>
    </citation>
    <scope>NUCLEOTIDE SEQUENCE</scope>
    <source>
        <strain evidence="1">IBT 15544</strain>
    </source>
</reference>
<proteinExistence type="predicted"/>